<reference evidence="1 2" key="1">
    <citation type="journal article" date="2019" name="Sci. Rep.">
        <title>Comparative genomics of chytrid fungi reveal insights into the obligate biotrophic and pathogenic lifestyle of Synchytrium endobioticum.</title>
        <authorList>
            <person name="van de Vossenberg B.T.L.H."/>
            <person name="Warris S."/>
            <person name="Nguyen H.D.T."/>
            <person name="van Gent-Pelzer M.P.E."/>
            <person name="Joly D.L."/>
            <person name="van de Geest H.C."/>
            <person name="Bonants P.J.M."/>
            <person name="Smith D.S."/>
            <person name="Levesque C.A."/>
            <person name="van der Lee T.A.J."/>
        </authorList>
    </citation>
    <scope>NUCLEOTIDE SEQUENCE [LARGE SCALE GENOMIC DNA]</scope>
    <source>
        <strain evidence="1 2">MB42</strain>
    </source>
</reference>
<dbReference type="VEuPathDB" id="FungiDB:SeMB42_g06692"/>
<evidence type="ECO:0000313" key="1">
    <source>
        <dbReference type="EMBL" id="TPX38525.1"/>
    </source>
</evidence>
<proteinExistence type="predicted"/>
<name>A0A507CKR3_9FUNG</name>
<gene>
    <name evidence="1" type="ORF">SeMB42_g06692</name>
</gene>
<dbReference type="EMBL" id="QEAN01000395">
    <property type="protein sequence ID" value="TPX38525.1"/>
    <property type="molecule type" value="Genomic_DNA"/>
</dbReference>
<organism evidence="1 2">
    <name type="scientific">Synchytrium endobioticum</name>
    <dbReference type="NCBI Taxonomy" id="286115"/>
    <lineage>
        <taxon>Eukaryota</taxon>
        <taxon>Fungi</taxon>
        <taxon>Fungi incertae sedis</taxon>
        <taxon>Chytridiomycota</taxon>
        <taxon>Chytridiomycota incertae sedis</taxon>
        <taxon>Chytridiomycetes</taxon>
        <taxon>Synchytriales</taxon>
        <taxon>Synchytriaceae</taxon>
        <taxon>Synchytrium</taxon>
    </lineage>
</organism>
<accession>A0A507CKR3</accession>
<evidence type="ECO:0000313" key="2">
    <source>
        <dbReference type="Proteomes" id="UP000317494"/>
    </source>
</evidence>
<comment type="caution">
    <text evidence="1">The sequence shown here is derived from an EMBL/GenBank/DDBJ whole genome shotgun (WGS) entry which is preliminary data.</text>
</comment>
<dbReference type="AlphaFoldDB" id="A0A507CKR3"/>
<sequence length="81" mass="8630">MMASDRQYSDGLNATSSLAEIAAPLVRGQGAEIRRGFGAGMETLMDRVHASSAQPTVEKDPGCDICSVYTVHMIRMSIGLV</sequence>
<dbReference type="Proteomes" id="UP000317494">
    <property type="component" value="Unassembled WGS sequence"/>
</dbReference>
<keyword evidence="2" id="KW-1185">Reference proteome</keyword>
<protein>
    <submittedName>
        <fullName evidence="1">Uncharacterized protein</fullName>
    </submittedName>
</protein>